<dbReference type="Proteomes" id="UP001500503">
    <property type="component" value="Unassembled WGS sequence"/>
</dbReference>
<reference evidence="3" key="1">
    <citation type="journal article" date="2019" name="Int. J. Syst. Evol. Microbiol.">
        <title>The Global Catalogue of Microorganisms (GCM) 10K type strain sequencing project: providing services to taxonomists for standard genome sequencing and annotation.</title>
        <authorList>
            <consortium name="The Broad Institute Genomics Platform"/>
            <consortium name="The Broad Institute Genome Sequencing Center for Infectious Disease"/>
            <person name="Wu L."/>
            <person name="Ma J."/>
        </authorList>
    </citation>
    <scope>NUCLEOTIDE SEQUENCE [LARGE SCALE GENOMIC DNA]</scope>
    <source>
        <strain evidence="3">JCM 17933</strain>
    </source>
</reference>
<gene>
    <name evidence="2" type="ORF">GCM10023191_030100</name>
</gene>
<protein>
    <submittedName>
        <fullName evidence="2">Uncharacterized protein</fullName>
    </submittedName>
</protein>
<organism evidence="2 3">
    <name type="scientific">Actinoallomurus oryzae</name>
    <dbReference type="NCBI Taxonomy" id="502180"/>
    <lineage>
        <taxon>Bacteria</taxon>
        <taxon>Bacillati</taxon>
        <taxon>Actinomycetota</taxon>
        <taxon>Actinomycetes</taxon>
        <taxon>Streptosporangiales</taxon>
        <taxon>Thermomonosporaceae</taxon>
        <taxon>Actinoallomurus</taxon>
    </lineage>
</organism>
<keyword evidence="1" id="KW-1133">Transmembrane helix</keyword>
<evidence type="ECO:0000313" key="2">
    <source>
        <dbReference type="EMBL" id="GAA4493137.1"/>
    </source>
</evidence>
<keyword evidence="3" id="KW-1185">Reference proteome</keyword>
<proteinExistence type="predicted"/>
<evidence type="ECO:0000313" key="3">
    <source>
        <dbReference type="Proteomes" id="UP001500503"/>
    </source>
</evidence>
<comment type="caution">
    <text evidence="2">The sequence shown here is derived from an EMBL/GenBank/DDBJ whole genome shotgun (WGS) entry which is preliminary data.</text>
</comment>
<accession>A0ABP8PVR6</accession>
<evidence type="ECO:0000256" key="1">
    <source>
        <dbReference type="SAM" id="Phobius"/>
    </source>
</evidence>
<dbReference type="RefSeq" id="WP_345463417.1">
    <property type="nucleotide sequence ID" value="NZ_BAABHF010000019.1"/>
</dbReference>
<sequence>MNTDDPPTGRTAPARSAIGRAHGRHRVFLIATCAALVLAAIGDEAPGYDGPGPFIDLAFAVTVALVRWRFAPLVIAAMSAFFLFGGLAAGGFAHRLIQPDRALDFTAGWLQMLGFAAAVVFAVASTVHARRPSR</sequence>
<keyword evidence="1" id="KW-0812">Transmembrane</keyword>
<dbReference type="EMBL" id="BAABHF010000019">
    <property type="protein sequence ID" value="GAA4493137.1"/>
    <property type="molecule type" value="Genomic_DNA"/>
</dbReference>
<feature type="transmembrane region" description="Helical" evidence="1">
    <location>
        <begin position="73"/>
        <end position="97"/>
    </location>
</feature>
<keyword evidence="1" id="KW-0472">Membrane</keyword>
<name>A0ABP8PVR6_9ACTN</name>
<feature type="transmembrane region" description="Helical" evidence="1">
    <location>
        <begin position="109"/>
        <end position="129"/>
    </location>
</feature>